<dbReference type="EMBL" id="GDIQ01025051">
    <property type="protein sequence ID" value="JAN69686.1"/>
    <property type="molecule type" value="Transcribed_RNA"/>
</dbReference>
<accession>A0A0P6H3I4</accession>
<reference evidence="2" key="1">
    <citation type="submission" date="2015-10" db="EMBL/GenBank/DDBJ databases">
        <title>EvidentialGene: Evidence-directed Construction of Complete mRNA Transcriptomes without Genomes.</title>
        <authorList>
            <person name="Gilbert D.G."/>
        </authorList>
    </citation>
    <scope>NUCLEOTIDE SEQUENCE</scope>
</reference>
<sequence>MHVLSHPRTAMCNQKKEEKLPGQKERTTWNPVRKALNWLPFSRQHRLHTRTRPISKEENSS</sequence>
<proteinExistence type="predicted"/>
<feature type="compositionally biased region" description="Basic and acidic residues" evidence="1">
    <location>
        <begin position="14"/>
        <end position="27"/>
    </location>
</feature>
<evidence type="ECO:0000313" key="2">
    <source>
        <dbReference type="EMBL" id="JAN69686.1"/>
    </source>
</evidence>
<evidence type="ECO:0000256" key="1">
    <source>
        <dbReference type="SAM" id="MobiDB-lite"/>
    </source>
</evidence>
<name>A0A0P6H3I4_9CRUS</name>
<organism evidence="2">
    <name type="scientific">Daphnia magna</name>
    <dbReference type="NCBI Taxonomy" id="35525"/>
    <lineage>
        <taxon>Eukaryota</taxon>
        <taxon>Metazoa</taxon>
        <taxon>Ecdysozoa</taxon>
        <taxon>Arthropoda</taxon>
        <taxon>Crustacea</taxon>
        <taxon>Branchiopoda</taxon>
        <taxon>Diplostraca</taxon>
        <taxon>Cladocera</taxon>
        <taxon>Anomopoda</taxon>
        <taxon>Daphniidae</taxon>
        <taxon>Daphnia</taxon>
    </lineage>
</organism>
<dbReference type="AlphaFoldDB" id="A0A0P6H3I4"/>
<feature type="region of interest" description="Disordered" evidence="1">
    <location>
        <begin position="1"/>
        <end position="27"/>
    </location>
</feature>
<protein>
    <submittedName>
        <fullName evidence="2">Uncharacterized protein</fullName>
    </submittedName>
</protein>